<organism evidence="6 7">
    <name type="scientific">Maribacter aquivivus</name>
    <dbReference type="NCBI Taxonomy" id="228958"/>
    <lineage>
        <taxon>Bacteria</taxon>
        <taxon>Pseudomonadati</taxon>
        <taxon>Bacteroidota</taxon>
        <taxon>Flavobacteriia</taxon>
        <taxon>Flavobacteriales</taxon>
        <taxon>Flavobacteriaceae</taxon>
        <taxon>Maribacter</taxon>
    </lineage>
</organism>
<comment type="similarity">
    <text evidence="1">Belongs to the LysR transcriptional regulatory family.</text>
</comment>
<dbReference type="AlphaFoldDB" id="A0A1M6LPL3"/>
<name>A0A1M6LPL3_9FLAO</name>
<dbReference type="SUPFAM" id="SSF53850">
    <property type="entry name" value="Periplasmic binding protein-like II"/>
    <property type="match status" value="1"/>
</dbReference>
<dbReference type="PRINTS" id="PR00039">
    <property type="entry name" value="HTHLYSR"/>
</dbReference>
<protein>
    <submittedName>
        <fullName evidence="6">DNA-binding transcriptional regulator, LysR family</fullName>
    </submittedName>
</protein>
<keyword evidence="3 6" id="KW-0238">DNA-binding</keyword>
<dbReference type="InterPro" id="IPR000847">
    <property type="entry name" value="LysR_HTH_N"/>
</dbReference>
<dbReference type="Pfam" id="PF03466">
    <property type="entry name" value="LysR_substrate"/>
    <property type="match status" value="1"/>
</dbReference>
<evidence type="ECO:0000313" key="6">
    <source>
        <dbReference type="EMBL" id="SHJ73136.1"/>
    </source>
</evidence>
<gene>
    <name evidence="6" type="ORF">SAMN04488007_1245</name>
</gene>
<proteinExistence type="inferred from homology"/>
<keyword evidence="4" id="KW-0804">Transcription</keyword>
<dbReference type="PANTHER" id="PTHR30346:SF28">
    <property type="entry name" value="HTH-TYPE TRANSCRIPTIONAL REGULATOR CYNR"/>
    <property type="match status" value="1"/>
</dbReference>
<dbReference type="STRING" id="228958.SAMN04488007_1245"/>
<dbReference type="InterPro" id="IPR036388">
    <property type="entry name" value="WH-like_DNA-bd_sf"/>
</dbReference>
<dbReference type="Proteomes" id="UP000184314">
    <property type="component" value="Unassembled WGS sequence"/>
</dbReference>
<dbReference type="FunFam" id="1.10.10.10:FF:000001">
    <property type="entry name" value="LysR family transcriptional regulator"/>
    <property type="match status" value="1"/>
</dbReference>
<dbReference type="EMBL" id="FQZX01000001">
    <property type="protein sequence ID" value="SHJ73136.1"/>
    <property type="molecule type" value="Genomic_DNA"/>
</dbReference>
<dbReference type="OrthoDB" id="9803735at2"/>
<dbReference type="Gene3D" id="1.10.10.10">
    <property type="entry name" value="Winged helix-like DNA-binding domain superfamily/Winged helix DNA-binding domain"/>
    <property type="match status" value="1"/>
</dbReference>
<dbReference type="InterPro" id="IPR036390">
    <property type="entry name" value="WH_DNA-bd_sf"/>
</dbReference>
<dbReference type="InterPro" id="IPR005119">
    <property type="entry name" value="LysR_subst-bd"/>
</dbReference>
<reference evidence="7" key="1">
    <citation type="submission" date="2016-11" db="EMBL/GenBank/DDBJ databases">
        <authorList>
            <person name="Varghese N."/>
            <person name="Submissions S."/>
        </authorList>
    </citation>
    <scope>NUCLEOTIDE SEQUENCE [LARGE SCALE GENOMIC DNA]</scope>
    <source>
        <strain evidence="7">DSM 16478</strain>
    </source>
</reference>
<feature type="domain" description="HTH lysR-type" evidence="5">
    <location>
        <begin position="5"/>
        <end position="62"/>
    </location>
</feature>
<dbReference type="PANTHER" id="PTHR30346">
    <property type="entry name" value="TRANSCRIPTIONAL DUAL REGULATOR HCAR-RELATED"/>
    <property type="match status" value="1"/>
</dbReference>
<dbReference type="SUPFAM" id="SSF46785">
    <property type="entry name" value="Winged helix' DNA-binding domain"/>
    <property type="match status" value="1"/>
</dbReference>
<dbReference type="PROSITE" id="PS50931">
    <property type="entry name" value="HTH_LYSR"/>
    <property type="match status" value="1"/>
</dbReference>
<evidence type="ECO:0000259" key="5">
    <source>
        <dbReference type="PROSITE" id="PS50931"/>
    </source>
</evidence>
<keyword evidence="7" id="KW-1185">Reference proteome</keyword>
<evidence type="ECO:0000256" key="2">
    <source>
        <dbReference type="ARBA" id="ARBA00023015"/>
    </source>
</evidence>
<evidence type="ECO:0000256" key="4">
    <source>
        <dbReference type="ARBA" id="ARBA00023163"/>
    </source>
</evidence>
<dbReference type="GO" id="GO:0003700">
    <property type="term" value="F:DNA-binding transcription factor activity"/>
    <property type="evidence" value="ECO:0007669"/>
    <property type="project" value="InterPro"/>
</dbReference>
<dbReference type="GO" id="GO:0032993">
    <property type="term" value="C:protein-DNA complex"/>
    <property type="evidence" value="ECO:0007669"/>
    <property type="project" value="TreeGrafter"/>
</dbReference>
<dbReference type="Gene3D" id="3.40.190.10">
    <property type="entry name" value="Periplasmic binding protein-like II"/>
    <property type="match status" value="2"/>
</dbReference>
<evidence type="ECO:0000256" key="1">
    <source>
        <dbReference type="ARBA" id="ARBA00009437"/>
    </source>
</evidence>
<sequence length="300" mass="34535">MSNQIELRHLTYFLAVAQELHFRKAAEKLFISQPGLSRQIKQMEDILETQLFERNKKKVALTPAGHYLKTEVEYIFNHLEKVERQLKLVGDGNSGELRIGFLGSAMQQVIPKLLLGIKEKYPKVKTSLEELSNFAQVDGVLNDQLDMGFVRVSRVPSTLEMKTVFTDTFSLVLPERYPILTREFEGMHQFANDDFILFSQAYSPLYYETIMSICKDAGFAPKISHKSVHAHTIFKLVENHMGIAIVPTSLQNGFQMRVKFIELKNIPQRAELSVIWKKEHTNPVLKNCMELLLDEKNSYL</sequence>
<accession>A0A1M6LPL3</accession>
<keyword evidence="2" id="KW-0805">Transcription regulation</keyword>
<dbReference type="RefSeq" id="WP_073242214.1">
    <property type="nucleotide sequence ID" value="NZ_FQZX01000001.1"/>
</dbReference>
<evidence type="ECO:0000256" key="3">
    <source>
        <dbReference type="ARBA" id="ARBA00023125"/>
    </source>
</evidence>
<dbReference type="Pfam" id="PF00126">
    <property type="entry name" value="HTH_1"/>
    <property type="match status" value="1"/>
</dbReference>
<dbReference type="GO" id="GO:0003677">
    <property type="term" value="F:DNA binding"/>
    <property type="evidence" value="ECO:0007669"/>
    <property type="project" value="UniProtKB-KW"/>
</dbReference>
<evidence type="ECO:0000313" key="7">
    <source>
        <dbReference type="Proteomes" id="UP000184314"/>
    </source>
</evidence>